<evidence type="ECO:0000313" key="3">
    <source>
        <dbReference type="EMBL" id="GHB06230.1"/>
    </source>
</evidence>
<gene>
    <name evidence="3" type="ORF">GCM10009069_30400</name>
</gene>
<dbReference type="RefSeq" id="WP_189499744.1">
    <property type="nucleotide sequence ID" value="NZ_BMZH01000040.1"/>
</dbReference>
<dbReference type="GO" id="GO:0003677">
    <property type="term" value="F:DNA binding"/>
    <property type="evidence" value="ECO:0007669"/>
    <property type="project" value="InterPro"/>
</dbReference>
<keyword evidence="4" id="KW-1185">Reference proteome</keyword>
<dbReference type="NCBIfam" id="NF033542">
    <property type="entry name" value="transpos_IS110"/>
    <property type="match status" value="1"/>
</dbReference>
<dbReference type="Pfam" id="PF02371">
    <property type="entry name" value="Transposase_20"/>
    <property type="match status" value="1"/>
</dbReference>
<dbReference type="InterPro" id="IPR002525">
    <property type="entry name" value="Transp_IS110-like_N"/>
</dbReference>
<feature type="domain" description="Transposase IS110-like N-terminal" evidence="1">
    <location>
        <begin position="5"/>
        <end position="150"/>
    </location>
</feature>
<dbReference type="EMBL" id="BMZH01000040">
    <property type="protein sequence ID" value="GHB06230.1"/>
    <property type="molecule type" value="Genomic_DNA"/>
</dbReference>
<proteinExistence type="predicted"/>
<evidence type="ECO:0000259" key="2">
    <source>
        <dbReference type="Pfam" id="PF02371"/>
    </source>
</evidence>
<evidence type="ECO:0000313" key="4">
    <source>
        <dbReference type="Proteomes" id="UP000634004"/>
    </source>
</evidence>
<dbReference type="AlphaFoldDB" id="A0A8J3CUX5"/>
<dbReference type="InterPro" id="IPR003346">
    <property type="entry name" value="Transposase_20"/>
</dbReference>
<dbReference type="InterPro" id="IPR047650">
    <property type="entry name" value="Transpos_IS110"/>
</dbReference>
<dbReference type="GO" id="GO:0004803">
    <property type="term" value="F:transposase activity"/>
    <property type="evidence" value="ECO:0007669"/>
    <property type="project" value="InterPro"/>
</dbReference>
<name>A0A8J3CUX5_9PROT</name>
<sequence>MSYFVGLDVSLRSVALCVVNAEGDIVLERALDCEVGAIDACLRNFAQPITKLGFEAGVMSQTLFHGLRSLGYDAVCMEARQVNAALSAMRNKTDKNDARGIAQVVRSGWYQPVHMKSRESHYIRAMLSSRKAVLRKCVDLENEIRGLFKTFGIRLPGTLSHHRFDDTVRPIIEADEGLSFAMLPMLEARGALHAHFRELDKRVKRGAAHDPVCSLLMTTPGVGAITAMHFKAAIDDPARFKSSRTVAAHFGLTPRRFQSGELDNPGRISRAGDCLTSALMAQI</sequence>
<protein>
    <submittedName>
        <fullName evidence="3">IS110 family transposase</fullName>
    </submittedName>
</protein>
<accession>A0A8J3CUX5</accession>
<comment type="caution">
    <text evidence="3">The sequence shown here is derived from an EMBL/GenBank/DDBJ whole genome shotgun (WGS) entry which is preliminary data.</text>
</comment>
<dbReference type="Proteomes" id="UP000634004">
    <property type="component" value="Unassembled WGS sequence"/>
</dbReference>
<reference evidence="3" key="2">
    <citation type="submission" date="2020-09" db="EMBL/GenBank/DDBJ databases">
        <authorList>
            <person name="Sun Q."/>
            <person name="Kim S."/>
        </authorList>
    </citation>
    <scope>NUCLEOTIDE SEQUENCE</scope>
    <source>
        <strain evidence="3">KCTC 32513</strain>
    </source>
</reference>
<dbReference type="Pfam" id="PF01548">
    <property type="entry name" value="DEDD_Tnp_IS110"/>
    <property type="match status" value="1"/>
</dbReference>
<organism evidence="3 4">
    <name type="scientific">Algimonas arctica</name>
    <dbReference type="NCBI Taxonomy" id="1479486"/>
    <lineage>
        <taxon>Bacteria</taxon>
        <taxon>Pseudomonadati</taxon>
        <taxon>Pseudomonadota</taxon>
        <taxon>Alphaproteobacteria</taxon>
        <taxon>Maricaulales</taxon>
        <taxon>Robiginitomaculaceae</taxon>
        <taxon>Algimonas</taxon>
    </lineage>
</organism>
<dbReference type="PANTHER" id="PTHR33055:SF3">
    <property type="entry name" value="PUTATIVE TRANSPOSASE FOR IS117-RELATED"/>
    <property type="match status" value="1"/>
</dbReference>
<feature type="domain" description="Transposase IS116/IS110/IS902 C-terminal" evidence="2">
    <location>
        <begin position="213"/>
        <end position="273"/>
    </location>
</feature>
<dbReference type="PANTHER" id="PTHR33055">
    <property type="entry name" value="TRANSPOSASE FOR INSERTION SEQUENCE ELEMENT IS1111A"/>
    <property type="match status" value="1"/>
</dbReference>
<dbReference type="GO" id="GO:0006313">
    <property type="term" value="P:DNA transposition"/>
    <property type="evidence" value="ECO:0007669"/>
    <property type="project" value="InterPro"/>
</dbReference>
<evidence type="ECO:0000259" key="1">
    <source>
        <dbReference type="Pfam" id="PF01548"/>
    </source>
</evidence>
<reference evidence="3" key="1">
    <citation type="journal article" date="2014" name="Int. J. Syst. Evol. Microbiol.">
        <title>Complete genome sequence of Corynebacterium casei LMG S-19264T (=DSM 44701T), isolated from a smear-ripened cheese.</title>
        <authorList>
            <consortium name="US DOE Joint Genome Institute (JGI-PGF)"/>
            <person name="Walter F."/>
            <person name="Albersmeier A."/>
            <person name="Kalinowski J."/>
            <person name="Ruckert C."/>
        </authorList>
    </citation>
    <scope>NUCLEOTIDE SEQUENCE</scope>
    <source>
        <strain evidence="3">KCTC 32513</strain>
    </source>
</reference>